<dbReference type="RefSeq" id="WP_156848551.1">
    <property type="nucleotide sequence ID" value="NZ_CACRTN010000011.1"/>
</dbReference>
<keyword evidence="1" id="KW-0472">Membrane</keyword>
<dbReference type="EMBL" id="JAGZJA010000001">
    <property type="protein sequence ID" value="MBS5146365.1"/>
    <property type="molecule type" value="Genomic_DNA"/>
</dbReference>
<evidence type="ECO:0000313" key="3">
    <source>
        <dbReference type="EMBL" id="VYT91781.1"/>
    </source>
</evidence>
<gene>
    <name evidence="3" type="ORF">CILFYP54_00280</name>
    <name evidence="2" type="ORF">KHY67_01465</name>
</gene>
<accession>A0A6N3AJK8</accession>
<keyword evidence="1" id="KW-1133">Transmembrane helix</keyword>
<dbReference type="EMBL" id="CACRTN010000011">
    <property type="protein sequence ID" value="VYT91781.1"/>
    <property type="molecule type" value="Genomic_DNA"/>
</dbReference>
<organism evidence="3">
    <name type="scientific">Collinsella intestinalis</name>
    <dbReference type="NCBI Taxonomy" id="147207"/>
    <lineage>
        <taxon>Bacteria</taxon>
        <taxon>Bacillati</taxon>
        <taxon>Actinomycetota</taxon>
        <taxon>Coriobacteriia</taxon>
        <taxon>Coriobacteriales</taxon>
        <taxon>Coriobacteriaceae</taxon>
        <taxon>Collinsella</taxon>
    </lineage>
</organism>
<dbReference type="Pfam" id="PF12650">
    <property type="entry name" value="DUF3784"/>
    <property type="match status" value="1"/>
</dbReference>
<evidence type="ECO:0000313" key="2">
    <source>
        <dbReference type="EMBL" id="MBS5146365.1"/>
    </source>
</evidence>
<feature type="transmembrane region" description="Helical" evidence="1">
    <location>
        <begin position="55"/>
        <end position="74"/>
    </location>
</feature>
<feature type="transmembrane region" description="Helical" evidence="1">
    <location>
        <begin position="86"/>
        <end position="106"/>
    </location>
</feature>
<dbReference type="AlphaFoldDB" id="A0A6N3AJK8"/>
<reference evidence="2" key="2">
    <citation type="submission" date="2021-02" db="EMBL/GenBank/DDBJ databases">
        <title>Infant gut strain persistence is associated with maternal origin, phylogeny, and functional potential including surface adhesion and iron acquisition.</title>
        <authorList>
            <person name="Lou Y.C."/>
        </authorList>
    </citation>
    <scope>NUCLEOTIDE SEQUENCE</scope>
    <source>
        <strain evidence="2">L3_128_245G1_dasL3_128_245G1_concoct_49</strain>
    </source>
</reference>
<keyword evidence="1" id="KW-0812">Transmembrane</keyword>
<sequence length="113" mass="12414">MAAVVVTGLLALLCFGLSLTFFCGRGAMLIAGYNTATDDQRSQYDMRKLSKTMGFMMLICAVCLALMAIVDFLELRLRLEVATGDFAYLLSVMTLIANIVVGVWWANTRCLKS</sequence>
<protein>
    <submittedName>
        <fullName evidence="2">DUF3784 domain-containing protein</fullName>
    </submittedName>
</protein>
<name>A0A6N3AJK8_9ACTN</name>
<reference evidence="3" key="1">
    <citation type="submission" date="2019-11" db="EMBL/GenBank/DDBJ databases">
        <authorList>
            <person name="Feng L."/>
        </authorList>
    </citation>
    <scope>NUCLEOTIDE SEQUENCE</scope>
    <source>
        <strain evidence="3">CintestinalisLFYP54</strain>
    </source>
</reference>
<dbReference type="Proteomes" id="UP000738879">
    <property type="component" value="Unassembled WGS sequence"/>
</dbReference>
<dbReference type="InterPro" id="IPR017259">
    <property type="entry name" value="UCP037672"/>
</dbReference>
<evidence type="ECO:0000256" key="1">
    <source>
        <dbReference type="SAM" id="Phobius"/>
    </source>
</evidence>
<proteinExistence type="predicted"/>